<dbReference type="Proteomes" id="UP000319557">
    <property type="component" value="Chromosome"/>
</dbReference>
<feature type="domain" description="Spore protein YkvP/CgeB glycosyl transferase-like" evidence="1">
    <location>
        <begin position="186"/>
        <end position="331"/>
    </location>
</feature>
<accession>A0A517M1X6</accession>
<dbReference type="SUPFAM" id="SSF53756">
    <property type="entry name" value="UDP-Glycosyltransferase/glycogen phosphorylase"/>
    <property type="match status" value="1"/>
</dbReference>
<gene>
    <name evidence="2" type="ORF">EC9_30770</name>
</gene>
<evidence type="ECO:0000259" key="1">
    <source>
        <dbReference type="Pfam" id="PF13524"/>
    </source>
</evidence>
<sequence>MSRGLYIGIQTAGTTSRMRCETLQRILPTMAWDAIDTDTAFANASRVWRSVGFRWKFGPMVAAVNQNVCEQIEGQRFDLIWVDKAIYLFPSTVRRLRDTCKTFVHFTPDTAFFGNRSRHFFRTAALFDLLVTTKSFELDQYDALVGSGRVMLVTQAYDTALHRVSDCKPVEKRRDAVFVGLCEPDRQRCVETLLDAGVPIRLGGRGWEKLLRRRGSDARLTFLGSRVFGLDYVRAIAEGSLGLGLLSKRFPELHTTRTLEIPACGTVVATERNVETTQIFSPNEALFFENYDDLACQVVNLLGAREKLGKLEHAGWKRVTTGGYSYDCVLTSVLDRAGFGQSL</sequence>
<dbReference type="EMBL" id="CP036261">
    <property type="protein sequence ID" value="QDS88882.1"/>
    <property type="molecule type" value="Genomic_DNA"/>
</dbReference>
<dbReference type="Pfam" id="PF13524">
    <property type="entry name" value="Glyco_trans_1_2"/>
    <property type="match status" value="1"/>
</dbReference>
<dbReference type="KEGG" id="ruv:EC9_30770"/>
<evidence type="ECO:0000313" key="2">
    <source>
        <dbReference type="EMBL" id="QDS88882.1"/>
    </source>
</evidence>
<dbReference type="RefSeq" id="WP_145346405.1">
    <property type="nucleotide sequence ID" value="NZ_CP036261.1"/>
</dbReference>
<evidence type="ECO:0000313" key="3">
    <source>
        <dbReference type="Proteomes" id="UP000319557"/>
    </source>
</evidence>
<proteinExistence type="predicted"/>
<dbReference type="InterPro" id="IPR055259">
    <property type="entry name" value="YkvP/CgeB_Glyco_trans-like"/>
</dbReference>
<dbReference type="AlphaFoldDB" id="A0A517M1X6"/>
<protein>
    <recommendedName>
        <fullName evidence="1">Spore protein YkvP/CgeB glycosyl transferase-like domain-containing protein</fullName>
    </recommendedName>
</protein>
<name>A0A517M1X6_9BACT</name>
<organism evidence="2 3">
    <name type="scientific">Rosistilla ulvae</name>
    <dbReference type="NCBI Taxonomy" id="1930277"/>
    <lineage>
        <taxon>Bacteria</taxon>
        <taxon>Pseudomonadati</taxon>
        <taxon>Planctomycetota</taxon>
        <taxon>Planctomycetia</taxon>
        <taxon>Pirellulales</taxon>
        <taxon>Pirellulaceae</taxon>
        <taxon>Rosistilla</taxon>
    </lineage>
</organism>
<dbReference type="OrthoDB" id="110463at2"/>
<keyword evidence="3" id="KW-1185">Reference proteome</keyword>
<reference evidence="2 3" key="1">
    <citation type="submission" date="2019-02" db="EMBL/GenBank/DDBJ databases">
        <title>Deep-cultivation of Planctomycetes and their phenomic and genomic characterization uncovers novel biology.</title>
        <authorList>
            <person name="Wiegand S."/>
            <person name="Jogler M."/>
            <person name="Boedeker C."/>
            <person name="Pinto D."/>
            <person name="Vollmers J."/>
            <person name="Rivas-Marin E."/>
            <person name="Kohn T."/>
            <person name="Peeters S.H."/>
            <person name="Heuer A."/>
            <person name="Rast P."/>
            <person name="Oberbeckmann S."/>
            <person name="Bunk B."/>
            <person name="Jeske O."/>
            <person name="Meyerdierks A."/>
            <person name="Storesund J.E."/>
            <person name="Kallscheuer N."/>
            <person name="Luecker S."/>
            <person name="Lage O.M."/>
            <person name="Pohl T."/>
            <person name="Merkel B.J."/>
            <person name="Hornburger P."/>
            <person name="Mueller R.-W."/>
            <person name="Bruemmer F."/>
            <person name="Labrenz M."/>
            <person name="Spormann A.M."/>
            <person name="Op den Camp H."/>
            <person name="Overmann J."/>
            <person name="Amann R."/>
            <person name="Jetten M.S.M."/>
            <person name="Mascher T."/>
            <person name="Medema M.H."/>
            <person name="Devos D.P."/>
            <person name="Kaster A.-K."/>
            <person name="Ovreas L."/>
            <person name="Rohde M."/>
            <person name="Galperin M.Y."/>
            <person name="Jogler C."/>
        </authorList>
    </citation>
    <scope>NUCLEOTIDE SEQUENCE [LARGE SCALE GENOMIC DNA]</scope>
    <source>
        <strain evidence="2 3">EC9</strain>
    </source>
</reference>